<evidence type="ECO:0000256" key="2">
    <source>
        <dbReference type="ARBA" id="ARBA00022771"/>
    </source>
</evidence>
<feature type="domain" description="SWIM-type" evidence="6">
    <location>
        <begin position="531"/>
        <end position="563"/>
    </location>
</feature>
<dbReference type="AlphaFoldDB" id="A0A251N611"/>
<dbReference type="GO" id="GO:0008270">
    <property type="term" value="F:zinc ion binding"/>
    <property type="evidence" value="ECO:0007669"/>
    <property type="project" value="UniProtKB-KW"/>
</dbReference>
<dbReference type="InterPro" id="IPR006564">
    <property type="entry name" value="Znf_PMZ"/>
</dbReference>
<accession>A0A251N611</accession>
<organism evidence="7 8">
    <name type="scientific">Prunus persica</name>
    <name type="common">Peach</name>
    <name type="synonym">Amygdalus persica</name>
    <dbReference type="NCBI Taxonomy" id="3760"/>
    <lineage>
        <taxon>Eukaryota</taxon>
        <taxon>Viridiplantae</taxon>
        <taxon>Streptophyta</taxon>
        <taxon>Embryophyta</taxon>
        <taxon>Tracheophyta</taxon>
        <taxon>Spermatophyta</taxon>
        <taxon>Magnoliopsida</taxon>
        <taxon>eudicotyledons</taxon>
        <taxon>Gunneridae</taxon>
        <taxon>Pentapetalae</taxon>
        <taxon>rosids</taxon>
        <taxon>fabids</taxon>
        <taxon>Rosales</taxon>
        <taxon>Rosaceae</taxon>
        <taxon>Amygdaloideae</taxon>
        <taxon>Amygdaleae</taxon>
        <taxon>Prunus</taxon>
    </lineage>
</organism>
<evidence type="ECO:0000256" key="4">
    <source>
        <dbReference type="PROSITE-ProRule" id="PRU00325"/>
    </source>
</evidence>
<proteinExistence type="predicted"/>
<evidence type="ECO:0000256" key="3">
    <source>
        <dbReference type="ARBA" id="ARBA00022833"/>
    </source>
</evidence>
<keyword evidence="1" id="KW-0479">Metal-binding</keyword>
<dbReference type="SMART" id="SM00575">
    <property type="entry name" value="ZnF_PMZ"/>
    <property type="match status" value="1"/>
</dbReference>
<dbReference type="InterPro" id="IPR007527">
    <property type="entry name" value="Znf_SWIM"/>
</dbReference>
<dbReference type="Pfam" id="PF04434">
    <property type="entry name" value="SWIM"/>
    <property type="match status" value="1"/>
</dbReference>
<dbReference type="PROSITE" id="PS50966">
    <property type="entry name" value="ZF_SWIM"/>
    <property type="match status" value="1"/>
</dbReference>
<evidence type="ECO:0000259" key="6">
    <source>
        <dbReference type="PROSITE" id="PS50966"/>
    </source>
</evidence>
<sequence length="596" mass="68264">MFNNSNPVRVEFDSEVIQMCENVPEVRMINMYMDHQDNIDDVLNSQTDSNVYYQRQRKVATVDEGSVQHETNRDTSKGKENVAEVDEGSDDADDSSETDDESNPDFVDNEYGIDEDDDDEVFLHEVDMDGEWSGANAEQSVPKPSIVEDFVDNEDMYADSDEEQHLRRTPQSDEESTGYRFPEFNPSCDIGTVEFEGGMQFADSPSFRKALKAISIKERWEICWMKSEKYRIRAICVAENCPFKIYASKMQHKNTLQVNRLDPKHTCSRVWENKGIRSSWLAQTFVEEVKTNPTVPVVSMKATMPVFQRMYICLGACKEGFKAQCRPVIGLDGCHLKSPYGGQLLSAVGLDANNMTWVIAYAQVEIETKDSWIWFLQLLVKDIELENQYGFTFIRHLSTNFSLVYKEKILKDAMWRAAFATTVPEFRRVMEVLRTLDGEAYTLLTERPPRHWSRSHFNTTLKCPILLNNLCESFNSWIMSARCKPIISMMKEIRVKPLAKLETSKKQATDCIAIMSGGPKFQVDTATGGQFIVDLDDRTCLCRNWDLSGVPCKHVVSAINHKRGNGPYTYIDKCYMKETFLKAYENIIQPVNGMDL</sequence>
<evidence type="ECO:0000256" key="5">
    <source>
        <dbReference type="SAM" id="MobiDB-lite"/>
    </source>
</evidence>
<dbReference type="PANTHER" id="PTHR31973:SF187">
    <property type="entry name" value="MUTATOR TRANSPOSASE MUDRA PROTEIN"/>
    <property type="match status" value="1"/>
</dbReference>
<name>A0A251N611_PRUPE</name>
<feature type="compositionally biased region" description="Basic and acidic residues" evidence="5">
    <location>
        <begin position="66"/>
        <end position="82"/>
    </location>
</feature>
<feature type="region of interest" description="Disordered" evidence="5">
    <location>
        <begin position="60"/>
        <end position="114"/>
    </location>
</feature>
<dbReference type="Pfam" id="PF03108">
    <property type="entry name" value="DBD_Tnp_Mut"/>
    <property type="match status" value="1"/>
</dbReference>
<feature type="compositionally biased region" description="Acidic residues" evidence="5">
    <location>
        <begin position="83"/>
        <end position="114"/>
    </location>
</feature>
<evidence type="ECO:0000313" key="7">
    <source>
        <dbReference type="EMBL" id="ONH94772.1"/>
    </source>
</evidence>
<protein>
    <recommendedName>
        <fullName evidence="6">SWIM-type domain-containing protein</fullName>
    </recommendedName>
</protein>
<keyword evidence="3" id="KW-0862">Zinc</keyword>
<dbReference type="STRING" id="3760.A0A251N611"/>
<evidence type="ECO:0000256" key="1">
    <source>
        <dbReference type="ARBA" id="ARBA00022723"/>
    </source>
</evidence>
<dbReference type="EMBL" id="CM007657">
    <property type="protein sequence ID" value="ONH94772.1"/>
    <property type="molecule type" value="Genomic_DNA"/>
</dbReference>
<evidence type="ECO:0000313" key="8">
    <source>
        <dbReference type="Proteomes" id="UP000006882"/>
    </source>
</evidence>
<dbReference type="PANTHER" id="PTHR31973">
    <property type="entry name" value="POLYPROTEIN, PUTATIVE-RELATED"/>
    <property type="match status" value="1"/>
</dbReference>
<keyword evidence="8" id="KW-1185">Reference proteome</keyword>
<feature type="region of interest" description="Disordered" evidence="5">
    <location>
        <begin position="159"/>
        <end position="183"/>
    </location>
</feature>
<keyword evidence="2 4" id="KW-0863">Zinc-finger</keyword>
<reference evidence="7 8" key="1">
    <citation type="journal article" date="2013" name="Nat. Genet.">
        <title>The high-quality draft genome of peach (Prunus persica) identifies unique patterns of genetic diversity, domestication and genome evolution.</title>
        <authorList>
            <consortium name="International Peach Genome Initiative"/>
            <person name="Verde I."/>
            <person name="Abbott A.G."/>
            <person name="Scalabrin S."/>
            <person name="Jung S."/>
            <person name="Shu S."/>
            <person name="Marroni F."/>
            <person name="Zhebentyayeva T."/>
            <person name="Dettori M.T."/>
            <person name="Grimwood J."/>
            <person name="Cattonaro F."/>
            <person name="Zuccolo A."/>
            <person name="Rossini L."/>
            <person name="Jenkins J."/>
            <person name="Vendramin E."/>
            <person name="Meisel L.A."/>
            <person name="Decroocq V."/>
            <person name="Sosinski B."/>
            <person name="Prochnik S."/>
            <person name="Mitros T."/>
            <person name="Policriti A."/>
            <person name="Cipriani G."/>
            <person name="Dondini L."/>
            <person name="Ficklin S."/>
            <person name="Goodstein D.M."/>
            <person name="Xuan P."/>
            <person name="Del Fabbro C."/>
            <person name="Aramini V."/>
            <person name="Copetti D."/>
            <person name="Gonzalez S."/>
            <person name="Horner D.S."/>
            <person name="Falchi R."/>
            <person name="Lucas S."/>
            <person name="Mica E."/>
            <person name="Maldonado J."/>
            <person name="Lazzari B."/>
            <person name="Bielenberg D."/>
            <person name="Pirona R."/>
            <person name="Miculan M."/>
            <person name="Barakat A."/>
            <person name="Testolin R."/>
            <person name="Stella A."/>
            <person name="Tartarini S."/>
            <person name="Tonutti P."/>
            <person name="Arus P."/>
            <person name="Orellana A."/>
            <person name="Wells C."/>
            <person name="Main D."/>
            <person name="Vizzotto G."/>
            <person name="Silva H."/>
            <person name="Salamini F."/>
            <person name="Schmutz J."/>
            <person name="Morgante M."/>
            <person name="Rokhsar D.S."/>
        </authorList>
    </citation>
    <scope>NUCLEOTIDE SEQUENCE [LARGE SCALE GENOMIC DNA]</scope>
    <source>
        <strain evidence="8">cv. Nemared</strain>
    </source>
</reference>
<dbReference type="InterPro" id="IPR004332">
    <property type="entry name" value="Transposase_MuDR"/>
</dbReference>
<dbReference type="Proteomes" id="UP000006882">
    <property type="component" value="Chromosome G7"/>
</dbReference>
<dbReference type="Gramene" id="ONH94772">
    <property type="protein sequence ID" value="ONH94772"/>
    <property type="gene ID" value="PRUPE_7G029200"/>
</dbReference>
<dbReference type="InterPro" id="IPR018289">
    <property type="entry name" value="MULE_transposase_dom"/>
</dbReference>
<gene>
    <name evidence="7" type="ORF">PRUPE_7G029200</name>
</gene>
<dbReference type="Pfam" id="PF10551">
    <property type="entry name" value="MULE"/>
    <property type="match status" value="1"/>
</dbReference>